<dbReference type="Gene3D" id="3.20.20.140">
    <property type="entry name" value="Metal-dependent hydrolases"/>
    <property type="match status" value="2"/>
</dbReference>
<dbReference type="PANTHER" id="PTHR22642">
    <property type="entry name" value="IMIDAZOLONEPROPIONASE"/>
    <property type="match status" value="1"/>
</dbReference>
<accession>A0A1H3TRC1</accession>
<dbReference type="InterPro" id="IPR006311">
    <property type="entry name" value="TAT_signal"/>
</dbReference>
<dbReference type="PROSITE" id="PS51318">
    <property type="entry name" value="TAT"/>
    <property type="match status" value="1"/>
</dbReference>
<evidence type="ECO:0000313" key="4">
    <source>
        <dbReference type="Proteomes" id="UP000199632"/>
    </source>
</evidence>
<dbReference type="AlphaFoldDB" id="A0A1H3TRC1"/>
<sequence length="570" mass="60825">MNNSEPPSLSRRGVLGAGAAVAAGSALGLPSPASAASSGSAPVSVVERTTPRGDLVLHNGKIRTFDDHGRTVSGVAVSEGRIVGVGSSLGQLKKLVPGRPTVVDLRGRTVVPGMIEPHVHFVSLAIRPGYHVVIENAGDIAGIQRMLAARRPDVPPGQFITAMGGFHPNLFAERRLPNLAELDAAVPDRPILLFQGFTGPAVTNSLGKAYFEAAAVPSVVGADGAITGVANAEAALYNVRLTQTFEDRKRSTLDAMAYSASVGITAVLDEVGFPIVGPPQPNHALSNFDHYRMYDSWRALHAEGKTFIRLQTNFLHNQNDINLPELTQRLANQYQLFGDDLLMTGGIGEWGAPGDGNGPVWTRAQQLIAAAGWRNNNRALSLAALEAQIAGYEAANAQHDITGLRWRIDHVPVVTTALLDRLQALGGAVNGGTFAFMSGSGTTAGAPFRTILDHGIKAGIHLDGVHIAPLNPWFGIYYAVTGRNALGAVINVGQQITRDEAVRLWTRENAWFLNMEDKLGTIETGKLGDLVVLDRDYRTVSDEDLKRIRPILTAVGGRIVHDSGELKHHH</sequence>
<dbReference type="RefSeq" id="WP_090800036.1">
    <property type="nucleotide sequence ID" value="NZ_BOND01000001.1"/>
</dbReference>
<dbReference type="InterPro" id="IPR013108">
    <property type="entry name" value="Amidohydro_3"/>
</dbReference>
<evidence type="ECO:0000313" key="3">
    <source>
        <dbReference type="EMBL" id="SDZ51889.1"/>
    </source>
</evidence>
<keyword evidence="4" id="KW-1185">Reference proteome</keyword>
<dbReference type="OrthoDB" id="3173428at2"/>
<reference evidence="4" key="1">
    <citation type="submission" date="2016-10" db="EMBL/GenBank/DDBJ databases">
        <authorList>
            <person name="Varghese N."/>
            <person name="Submissions S."/>
        </authorList>
    </citation>
    <scope>NUCLEOTIDE SEQUENCE [LARGE SCALE GENOMIC DNA]</scope>
    <source>
        <strain evidence="4">DSM 44718</strain>
    </source>
</reference>
<dbReference type="Gene3D" id="3.10.310.70">
    <property type="match status" value="1"/>
</dbReference>
<gene>
    <name evidence="3" type="ORF">SAMN05421684_6122</name>
</gene>
<dbReference type="SUPFAM" id="SSF51338">
    <property type="entry name" value="Composite domain of metallo-dependent hydrolases"/>
    <property type="match status" value="1"/>
</dbReference>
<evidence type="ECO:0000256" key="1">
    <source>
        <dbReference type="SAM" id="SignalP"/>
    </source>
</evidence>
<dbReference type="Gene3D" id="2.30.40.10">
    <property type="entry name" value="Urease, subunit C, domain 1"/>
    <property type="match status" value="2"/>
</dbReference>
<proteinExistence type="predicted"/>
<dbReference type="Pfam" id="PF07969">
    <property type="entry name" value="Amidohydro_3"/>
    <property type="match status" value="1"/>
</dbReference>
<dbReference type="GO" id="GO:0016810">
    <property type="term" value="F:hydrolase activity, acting on carbon-nitrogen (but not peptide) bonds"/>
    <property type="evidence" value="ECO:0007669"/>
    <property type="project" value="InterPro"/>
</dbReference>
<dbReference type="EMBL" id="FNQB01000003">
    <property type="protein sequence ID" value="SDZ51889.1"/>
    <property type="molecule type" value="Genomic_DNA"/>
</dbReference>
<keyword evidence="1" id="KW-0732">Signal</keyword>
<feature type="signal peptide" evidence="1">
    <location>
        <begin position="1"/>
        <end position="35"/>
    </location>
</feature>
<feature type="domain" description="Amidohydrolase 3" evidence="2">
    <location>
        <begin position="102"/>
        <end position="561"/>
    </location>
</feature>
<feature type="chain" id="PRO_5011541530" description="Amidohydrolase 3 domain-containing protein" evidence="1">
    <location>
        <begin position="36"/>
        <end position="570"/>
    </location>
</feature>
<dbReference type="Proteomes" id="UP000199632">
    <property type="component" value="Unassembled WGS sequence"/>
</dbReference>
<name>A0A1H3TRC1_9ACTN</name>
<dbReference type="InterPro" id="IPR032466">
    <property type="entry name" value="Metal_Hydrolase"/>
</dbReference>
<dbReference type="STRING" id="137265.SAMN05421684_6122"/>
<protein>
    <recommendedName>
        <fullName evidence="2">Amidohydrolase 3 domain-containing protein</fullName>
    </recommendedName>
</protein>
<dbReference type="InterPro" id="IPR011059">
    <property type="entry name" value="Metal-dep_hydrolase_composite"/>
</dbReference>
<dbReference type="PANTHER" id="PTHR22642:SF21">
    <property type="entry name" value="PERIPLASMIC PROTEIN"/>
    <property type="match status" value="1"/>
</dbReference>
<organism evidence="3 4">
    <name type="scientific">Asanoa ishikariensis</name>
    <dbReference type="NCBI Taxonomy" id="137265"/>
    <lineage>
        <taxon>Bacteria</taxon>
        <taxon>Bacillati</taxon>
        <taxon>Actinomycetota</taxon>
        <taxon>Actinomycetes</taxon>
        <taxon>Micromonosporales</taxon>
        <taxon>Micromonosporaceae</taxon>
        <taxon>Asanoa</taxon>
    </lineage>
</organism>
<dbReference type="SUPFAM" id="SSF51556">
    <property type="entry name" value="Metallo-dependent hydrolases"/>
    <property type="match status" value="1"/>
</dbReference>
<evidence type="ECO:0000259" key="2">
    <source>
        <dbReference type="Pfam" id="PF07969"/>
    </source>
</evidence>